<keyword evidence="2" id="KW-0378">Hydrolase</keyword>
<organism evidence="4 5">
    <name type="scientific">Candidatus Lokiarchaeum ossiferum</name>
    <dbReference type="NCBI Taxonomy" id="2951803"/>
    <lineage>
        <taxon>Archaea</taxon>
        <taxon>Promethearchaeati</taxon>
        <taxon>Promethearchaeota</taxon>
        <taxon>Promethearchaeia</taxon>
        <taxon>Promethearchaeales</taxon>
        <taxon>Promethearchaeaceae</taxon>
        <taxon>Candidatus Lokiarchaeum</taxon>
    </lineage>
</organism>
<dbReference type="InterPro" id="IPR007597">
    <property type="entry name" value="CheC"/>
</dbReference>
<name>A0ABY6HME2_9ARCH</name>
<protein>
    <recommendedName>
        <fullName evidence="3">CheC-like protein domain-containing protein</fullName>
    </recommendedName>
</protein>
<dbReference type="SUPFAM" id="SSF103039">
    <property type="entry name" value="CheC-like"/>
    <property type="match status" value="1"/>
</dbReference>
<accession>A0ABY6HME2</accession>
<dbReference type="Pfam" id="PF04509">
    <property type="entry name" value="CheC"/>
    <property type="match status" value="1"/>
</dbReference>
<evidence type="ECO:0000259" key="3">
    <source>
        <dbReference type="Pfam" id="PF04509"/>
    </source>
</evidence>
<evidence type="ECO:0000313" key="4">
    <source>
        <dbReference type="EMBL" id="UYP44685.1"/>
    </source>
</evidence>
<dbReference type="PANTHER" id="PTHR43693:SF1">
    <property type="entry name" value="PROTEIN PHOSPHATASE CHEZ"/>
    <property type="match status" value="1"/>
</dbReference>
<reference evidence="4" key="1">
    <citation type="submission" date="2022-09" db="EMBL/GenBank/DDBJ databases">
        <title>Actin cytoskeleton and complex cell architecture in an #Asgard archaeon.</title>
        <authorList>
            <person name="Ponce Toledo R.I."/>
            <person name="Schleper C."/>
            <person name="Rodrigues Oliveira T."/>
            <person name="Wollweber F."/>
            <person name="Xu J."/>
            <person name="Rittmann S."/>
            <person name="Klingl A."/>
            <person name="Pilhofer M."/>
        </authorList>
    </citation>
    <scope>NUCLEOTIDE SEQUENCE</scope>
    <source>
        <strain evidence="4">B-35</strain>
    </source>
</reference>
<dbReference type="EMBL" id="CP104013">
    <property type="protein sequence ID" value="UYP44685.1"/>
    <property type="molecule type" value="Genomic_DNA"/>
</dbReference>
<dbReference type="Proteomes" id="UP001208689">
    <property type="component" value="Chromosome"/>
</dbReference>
<evidence type="ECO:0000256" key="1">
    <source>
        <dbReference type="ARBA" id="ARBA00022500"/>
    </source>
</evidence>
<dbReference type="PANTHER" id="PTHR43693">
    <property type="entry name" value="PROTEIN PHOSPHATASE CHEZ"/>
    <property type="match status" value="1"/>
</dbReference>
<dbReference type="InterPro" id="IPR028976">
    <property type="entry name" value="CheC-like_sf"/>
</dbReference>
<keyword evidence="5" id="KW-1185">Reference proteome</keyword>
<proteinExistence type="predicted"/>
<evidence type="ECO:0000256" key="2">
    <source>
        <dbReference type="ARBA" id="ARBA00022801"/>
    </source>
</evidence>
<dbReference type="InterPro" id="IPR050992">
    <property type="entry name" value="CheZ_family_phosphatases"/>
</dbReference>
<sequence>MQIGEMEISALQEIGNIGASHATTALSDMLDSIVLPTPTRPPVITMAQIPEIIAQRGKVVTIYEEVLGTVEAGILMVIPYFFTNVVVDNVLGMPIEREDPNTISKLGEMDESAMTEIGSILNGHYVTSISDFISVSMVCTPPKIGFGTFQNVNLRSKIQYALVIHNELKMEGVDAILGDFFFLPDKAAIDYMMKALGLDMMLAM</sequence>
<gene>
    <name evidence="4" type="ORF">NEF87_000970</name>
</gene>
<keyword evidence="1" id="KW-0145">Chemotaxis</keyword>
<feature type="domain" description="CheC-like protein" evidence="3">
    <location>
        <begin position="6"/>
        <end position="38"/>
    </location>
</feature>
<evidence type="ECO:0000313" key="5">
    <source>
        <dbReference type="Proteomes" id="UP001208689"/>
    </source>
</evidence>
<dbReference type="CDD" id="cd17909">
    <property type="entry name" value="CheC_ClassI"/>
    <property type="match status" value="1"/>
</dbReference>
<dbReference type="Gene3D" id="3.40.1550.10">
    <property type="entry name" value="CheC-like"/>
    <property type="match status" value="1"/>
</dbReference>